<dbReference type="FunFam" id="3.40.50.1100:FF:000049">
    <property type="entry name" value="Cysteine synthase, putative"/>
    <property type="match status" value="1"/>
</dbReference>
<name>A0A2N9ITF0_FAGSY</name>
<dbReference type="EC" id="2.5.1.47" evidence="3"/>
<keyword evidence="7" id="KW-0812">Transmembrane</keyword>
<evidence type="ECO:0000256" key="3">
    <source>
        <dbReference type="ARBA" id="ARBA00012681"/>
    </source>
</evidence>
<dbReference type="SUPFAM" id="SSF53686">
    <property type="entry name" value="Tryptophan synthase beta subunit-like PLP-dependent enzymes"/>
    <property type="match status" value="1"/>
</dbReference>
<evidence type="ECO:0000256" key="5">
    <source>
        <dbReference type="ARBA" id="ARBA00022898"/>
    </source>
</evidence>
<dbReference type="CDD" id="cd01561">
    <property type="entry name" value="CBS_like"/>
    <property type="match status" value="1"/>
</dbReference>
<dbReference type="Pfam" id="PF00291">
    <property type="entry name" value="PALP"/>
    <property type="match status" value="1"/>
</dbReference>
<accession>A0A2N9ITF0</accession>
<comment type="cofactor">
    <cofactor evidence="1">
        <name>pyridoxal 5'-phosphate</name>
        <dbReference type="ChEBI" id="CHEBI:597326"/>
    </cofactor>
</comment>
<feature type="transmembrane region" description="Helical" evidence="7">
    <location>
        <begin position="6"/>
        <end position="27"/>
    </location>
</feature>
<sequence length="266" mass="27598">MAPVRTTGAIVVAAISISMAVLSYIVSSKKKKNKKFRNGLIDAIGNTPLIRINSLSDDTGCEILGKCEFLNPGGSVKDRVAALESGKLTRGGVVTEGSAGSTAISLATVAPAYGCKCHVVIPDDAAIEKSQILESLGATVERVRPVSITHRDHFVNIARRRALEANETGGSLDAFVAAAGTGGTVAGVSRLTQNFMMAKLDGAFRGTDLEAVEMSRVLLKNDGLFLGSSSAMNCVGAVRVAQSIGPGHTIVTILCDSGMSGTIHWP</sequence>
<evidence type="ECO:0000256" key="4">
    <source>
        <dbReference type="ARBA" id="ARBA00022679"/>
    </source>
</evidence>
<keyword evidence="7" id="KW-1133">Transmembrane helix</keyword>
<evidence type="ECO:0000259" key="8">
    <source>
        <dbReference type="Pfam" id="PF00291"/>
    </source>
</evidence>
<keyword evidence="7" id="KW-0472">Membrane</keyword>
<feature type="domain" description="Tryptophan synthase beta chain-like PALP" evidence="8">
    <location>
        <begin position="42"/>
        <end position="144"/>
    </location>
</feature>
<dbReference type="InterPro" id="IPR001926">
    <property type="entry name" value="TrpB-like_PALP"/>
</dbReference>
<evidence type="ECO:0000313" key="9">
    <source>
        <dbReference type="EMBL" id="SPD27419.1"/>
    </source>
</evidence>
<evidence type="ECO:0000256" key="6">
    <source>
        <dbReference type="ARBA" id="ARBA00047931"/>
    </source>
</evidence>
<evidence type="ECO:0000256" key="1">
    <source>
        <dbReference type="ARBA" id="ARBA00001933"/>
    </source>
</evidence>
<dbReference type="EMBL" id="OIVN01006192">
    <property type="protein sequence ID" value="SPD27419.1"/>
    <property type="molecule type" value="Genomic_DNA"/>
</dbReference>
<organism evidence="9">
    <name type="scientific">Fagus sylvatica</name>
    <name type="common">Beechnut</name>
    <dbReference type="NCBI Taxonomy" id="28930"/>
    <lineage>
        <taxon>Eukaryota</taxon>
        <taxon>Viridiplantae</taxon>
        <taxon>Streptophyta</taxon>
        <taxon>Embryophyta</taxon>
        <taxon>Tracheophyta</taxon>
        <taxon>Spermatophyta</taxon>
        <taxon>Magnoliopsida</taxon>
        <taxon>eudicotyledons</taxon>
        <taxon>Gunneridae</taxon>
        <taxon>Pentapetalae</taxon>
        <taxon>rosids</taxon>
        <taxon>fabids</taxon>
        <taxon>Fagales</taxon>
        <taxon>Fagaceae</taxon>
        <taxon>Fagus</taxon>
    </lineage>
</organism>
<keyword evidence="4" id="KW-0808">Transferase</keyword>
<proteinExistence type="inferred from homology"/>
<protein>
    <recommendedName>
        <fullName evidence="3">cysteine synthase</fullName>
        <ecNumber evidence="3">2.5.1.47</ecNumber>
    </recommendedName>
</protein>
<dbReference type="InterPro" id="IPR036052">
    <property type="entry name" value="TrpB-like_PALP_sf"/>
</dbReference>
<dbReference type="InterPro" id="IPR050214">
    <property type="entry name" value="Cys_Synth/Cystath_Beta-Synth"/>
</dbReference>
<dbReference type="PANTHER" id="PTHR10314">
    <property type="entry name" value="CYSTATHIONINE BETA-SYNTHASE"/>
    <property type="match status" value="1"/>
</dbReference>
<evidence type="ECO:0000256" key="7">
    <source>
        <dbReference type="SAM" id="Phobius"/>
    </source>
</evidence>
<evidence type="ECO:0000256" key="2">
    <source>
        <dbReference type="ARBA" id="ARBA00007103"/>
    </source>
</evidence>
<comment type="similarity">
    <text evidence="2">Belongs to the cysteine synthase/cystathionine beta-synthase family.</text>
</comment>
<comment type="catalytic activity">
    <reaction evidence="6">
        <text>O-acetyl-L-serine + hydrogen sulfide = L-cysteine + acetate</text>
        <dbReference type="Rhea" id="RHEA:14829"/>
        <dbReference type="ChEBI" id="CHEBI:29919"/>
        <dbReference type="ChEBI" id="CHEBI:30089"/>
        <dbReference type="ChEBI" id="CHEBI:35235"/>
        <dbReference type="ChEBI" id="CHEBI:58340"/>
        <dbReference type="EC" id="2.5.1.47"/>
    </reaction>
</comment>
<dbReference type="GO" id="GO:0004124">
    <property type="term" value="F:cysteine synthase activity"/>
    <property type="evidence" value="ECO:0007669"/>
    <property type="project" value="UniProtKB-EC"/>
</dbReference>
<gene>
    <name evidence="9" type="ORF">FSB_LOCUS55301</name>
</gene>
<dbReference type="Gene3D" id="3.40.50.1100">
    <property type="match status" value="3"/>
</dbReference>
<dbReference type="AlphaFoldDB" id="A0A2N9ITF0"/>
<reference evidence="9" key="1">
    <citation type="submission" date="2018-02" db="EMBL/GenBank/DDBJ databases">
        <authorList>
            <person name="Cohen D.B."/>
            <person name="Kent A.D."/>
        </authorList>
    </citation>
    <scope>NUCLEOTIDE SEQUENCE</scope>
</reference>
<keyword evidence="5" id="KW-0663">Pyridoxal phosphate</keyword>